<sequence length="260" mass="27335">MTSPGPQAGAAARADIQAVDRIGQILGLFTENRTHVTATAVAENLGLNRTTAHRYLTSMAAEDLLEATSNPPGYRLGSLVLRLGGLTMGQDRVITIAAEAMAALADEVGTTISLGLWTSAGPVIAHVQQPQGRNLVLSFRTGTVLPYDTAQAAIFLAFRQDAEESDRTIQALPEPARSIARTKITEARRTGVATAVTEENGTWGIAAPIFDATGICAALAVVDTISSMSNSTFPHRLTHLQRTASDLSARLGGHVPTPVD</sequence>
<feature type="domain" description="IclR-ED" evidence="5">
    <location>
        <begin position="79"/>
        <end position="253"/>
    </location>
</feature>
<dbReference type="Pfam" id="PF09339">
    <property type="entry name" value="HTH_IclR"/>
    <property type="match status" value="1"/>
</dbReference>
<dbReference type="SMART" id="SM00346">
    <property type="entry name" value="HTH_ICLR"/>
    <property type="match status" value="1"/>
</dbReference>
<evidence type="ECO:0000259" key="4">
    <source>
        <dbReference type="PROSITE" id="PS51077"/>
    </source>
</evidence>
<dbReference type="InterPro" id="IPR036390">
    <property type="entry name" value="WH_DNA-bd_sf"/>
</dbReference>
<dbReference type="EMBL" id="JBHUKR010000004">
    <property type="protein sequence ID" value="MFD2415189.1"/>
    <property type="molecule type" value="Genomic_DNA"/>
</dbReference>
<dbReference type="Gene3D" id="1.10.10.10">
    <property type="entry name" value="Winged helix-like DNA-binding domain superfamily/Winged helix DNA-binding domain"/>
    <property type="match status" value="1"/>
</dbReference>
<evidence type="ECO:0000313" key="7">
    <source>
        <dbReference type="Proteomes" id="UP001597417"/>
    </source>
</evidence>
<feature type="domain" description="HTH iclR-type" evidence="4">
    <location>
        <begin position="16"/>
        <end position="78"/>
    </location>
</feature>
<evidence type="ECO:0000256" key="3">
    <source>
        <dbReference type="ARBA" id="ARBA00023163"/>
    </source>
</evidence>
<protein>
    <submittedName>
        <fullName evidence="6">IclR family transcriptional regulator</fullName>
    </submittedName>
</protein>
<organism evidence="6 7">
    <name type="scientific">Amycolatopsis pigmentata</name>
    <dbReference type="NCBI Taxonomy" id="450801"/>
    <lineage>
        <taxon>Bacteria</taxon>
        <taxon>Bacillati</taxon>
        <taxon>Actinomycetota</taxon>
        <taxon>Actinomycetes</taxon>
        <taxon>Pseudonocardiales</taxon>
        <taxon>Pseudonocardiaceae</taxon>
        <taxon>Amycolatopsis</taxon>
    </lineage>
</organism>
<evidence type="ECO:0000259" key="5">
    <source>
        <dbReference type="PROSITE" id="PS51078"/>
    </source>
</evidence>
<keyword evidence="7" id="KW-1185">Reference proteome</keyword>
<dbReference type="SUPFAM" id="SSF55781">
    <property type="entry name" value="GAF domain-like"/>
    <property type="match status" value="1"/>
</dbReference>
<comment type="caution">
    <text evidence="6">The sequence shown here is derived from an EMBL/GenBank/DDBJ whole genome shotgun (WGS) entry which is preliminary data.</text>
</comment>
<dbReference type="InterPro" id="IPR050707">
    <property type="entry name" value="HTH_MetabolicPath_Reg"/>
</dbReference>
<dbReference type="InterPro" id="IPR005471">
    <property type="entry name" value="Tscrpt_reg_IclR_N"/>
</dbReference>
<dbReference type="Proteomes" id="UP001597417">
    <property type="component" value="Unassembled WGS sequence"/>
</dbReference>
<dbReference type="InterPro" id="IPR029016">
    <property type="entry name" value="GAF-like_dom_sf"/>
</dbReference>
<evidence type="ECO:0000313" key="6">
    <source>
        <dbReference type="EMBL" id="MFD2415189.1"/>
    </source>
</evidence>
<name>A0ABW5FKB0_9PSEU</name>
<keyword evidence="1" id="KW-0805">Transcription regulation</keyword>
<dbReference type="InterPro" id="IPR036388">
    <property type="entry name" value="WH-like_DNA-bd_sf"/>
</dbReference>
<dbReference type="PANTHER" id="PTHR30136:SF8">
    <property type="entry name" value="TRANSCRIPTIONAL REGULATORY PROTEIN"/>
    <property type="match status" value="1"/>
</dbReference>
<gene>
    <name evidence="6" type="ORF">ACFSXZ_02490</name>
</gene>
<keyword evidence="3" id="KW-0804">Transcription</keyword>
<dbReference type="RefSeq" id="WP_378260767.1">
    <property type="nucleotide sequence ID" value="NZ_JBHUKR010000004.1"/>
</dbReference>
<dbReference type="PROSITE" id="PS51078">
    <property type="entry name" value="ICLR_ED"/>
    <property type="match status" value="1"/>
</dbReference>
<evidence type="ECO:0000256" key="2">
    <source>
        <dbReference type="ARBA" id="ARBA00023125"/>
    </source>
</evidence>
<evidence type="ECO:0000256" key="1">
    <source>
        <dbReference type="ARBA" id="ARBA00023015"/>
    </source>
</evidence>
<dbReference type="PROSITE" id="PS51077">
    <property type="entry name" value="HTH_ICLR"/>
    <property type="match status" value="1"/>
</dbReference>
<dbReference type="InterPro" id="IPR014757">
    <property type="entry name" value="Tscrpt_reg_IclR_C"/>
</dbReference>
<keyword evidence="2" id="KW-0238">DNA-binding</keyword>
<dbReference type="Gene3D" id="3.30.450.40">
    <property type="match status" value="1"/>
</dbReference>
<dbReference type="SUPFAM" id="SSF46785">
    <property type="entry name" value="Winged helix' DNA-binding domain"/>
    <property type="match status" value="1"/>
</dbReference>
<proteinExistence type="predicted"/>
<dbReference type="Pfam" id="PF01614">
    <property type="entry name" value="IclR_C"/>
    <property type="match status" value="1"/>
</dbReference>
<reference evidence="7" key="1">
    <citation type="journal article" date="2019" name="Int. J. Syst. Evol. Microbiol.">
        <title>The Global Catalogue of Microorganisms (GCM) 10K type strain sequencing project: providing services to taxonomists for standard genome sequencing and annotation.</title>
        <authorList>
            <consortium name="The Broad Institute Genomics Platform"/>
            <consortium name="The Broad Institute Genome Sequencing Center for Infectious Disease"/>
            <person name="Wu L."/>
            <person name="Ma J."/>
        </authorList>
    </citation>
    <scope>NUCLEOTIDE SEQUENCE [LARGE SCALE GENOMIC DNA]</scope>
    <source>
        <strain evidence="7">CGMCC 4.7645</strain>
    </source>
</reference>
<accession>A0ABW5FKB0</accession>
<dbReference type="PANTHER" id="PTHR30136">
    <property type="entry name" value="HELIX-TURN-HELIX TRANSCRIPTIONAL REGULATOR, ICLR FAMILY"/>
    <property type="match status" value="1"/>
</dbReference>